<evidence type="ECO:0000313" key="1">
    <source>
        <dbReference type="EMBL" id="KAB1216232.1"/>
    </source>
</evidence>
<sequence length="181" mass="20175">MAGKILRWQHSVPKILQGKGAVEDATQPARATKLLERFGQLDDLVRQRRRRHASGRKTSLCDSSVRAEVVRYTSSVGPSLRIGTNYRPYHSQSTTSGIRQVRGSTRGIALLKAHIEGKLIVHIPDGRIGGDDKASSMLSSHIGALVRQHVPFETSKQKEVPDEVKSYVMNRVLDDFQLDHD</sequence>
<dbReference type="Proteomes" id="UP000516437">
    <property type="component" value="Chromosome 4"/>
</dbReference>
<dbReference type="AlphaFoldDB" id="A0A6A1VTD4"/>
<name>A0A6A1VTD4_9ROSI</name>
<reference evidence="1 2" key="1">
    <citation type="journal article" date="2019" name="Plant Biotechnol. J.">
        <title>The red bayberry genome and genetic basis of sex determination.</title>
        <authorList>
            <person name="Jia H.M."/>
            <person name="Jia H.J."/>
            <person name="Cai Q.L."/>
            <person name="Wang Y."/>
            <person name="Zhao H.B."/>
            <person name="Yang W.F."/>
            <person name="Wang G.Y."/>
            <person name="Li Y.H."/>
            <person name="Zhan D.L."/>
            <person name="Shen Y.T."/>
            <person name="Niu Q.F."/>
            <person name="Chang L."/>
            <person name="Qiu J."/>
            <person name="Zhao L."/>
            <person name="Xie H.B."/>
            <person name="Fu W.Y."/>
            <person name="Jin J."/>
            <person name="Li X.W."/>
            <person name="Jiao Y."/>
            <person name="Zhou C.C."/>
            <person name="Tu T."/>
            <person name="Chai C.Y."/>
            <person name="Gao J.L."/>
            <person name="Fan L.J."/>
            <person name="van de Weg E."/>
            <person name="Wang J.Y."/>
            <person name="Gao Z.S."/>
        </authorList>
    </citation>
    <scope>NUCLEOTIDE SEQUENCE [LARGE SCALE GENOMIC DNA]</scope>
    <source>
        <tissue evidence="1">Leaves</tissue>
    </source>
</reference>
<comment type="caution">
    <text evidence="1">The sequence shown here is derived from an EMBL/GenBank/DDBJ whole genome shotgun (WGS) entry which is preliminary data.</text>
</comment>
<evidence type="ECO:0000313" key="2">
    <source>
        <dbReference type="Proteomes" id="UP000516437"/>
    </source>
</evidence>
<dbReference type="EMBL" id="RXIC02000022">
    <property type="protein sequence ID" value="KAB1216232.1"/>
    <property type="molecule type" value="Genomic_DNA"/>
</dbReference>
<gene>
    <name evidence="1" type="ORF">CJ030_MR4G023935</name>
</gene>
<keyword evidence="2" id="KW-1185">Reference proteome</keyword>
<accession>A0A6A1VTD4</accession>
<dbReference type="OrthoDB" id="1564766at2759"/>
<organism evidence="1 2">
    <name type="scientific">Morella rubra</name>
    <name type="common">Chinese bayberry</name>
    <dbReference type="NCBI Taxonomy" id="262757"/>
    <lineage>
        <taxon>Eukaryota</taxon>
        <taxon>Viridiplantae</taxon>
        <taxon>Streptophyta</taxon>
        <taxon>Embryophyta</taxon>
        <taxon>Tracheophyta</taxon>
        <taxon>Spermatophyta</taxon>
        <taxon>Magnoliopsida</taxon>
        <taxon>eudicotyledons</taxon>
        <taxon>Gunneridae</taxon>
        <taxon>Pentapetalae</taxon>
        <taxon>rosids</taxon>
        <taxon>fabids</taxon>
        <taxon>Fagales</taxon>
        <taxon>Myricaceae</taxon>
        <taxon>Morella</taxon>
    </lineage>
</organism>
<proteinExistence type="predicted"/>
<protein>
    <submittedName>
        <fullName evidence="1">Uncharacterized protein</fullName>
    </submittedName>
</protein>